<organism evidence="2">
    <name type="scientific">Brachypodium distachyon</name>
    <name type="common">Purple false brome</name>
    <name type="synonym">Trachynia distachya</name>
    <dbReference type="NCBI Taxonomy" id="15368"/>
    <lineage>
        <taxon>Eukaryota</taxon>
        <taxon>Viridiplantae</taxon>
        <taxon>Streptophyta</taxon>
        <taxon>Embryophyta</taxon>
        <taxon>Tracheophyta</taxon>
        <taxon>Spermatophyta</taxon>
        <taxon>Magnoliopsida</taxon>
        <taxon>Liliopsida</taxon>
        <taxon>Poales</taxon>
        <taxon>Poaceae</taxon>
        <taxon>BOP clade</taxon>
        <taxon>Pooideae</taxon>
        <taxon>Stipodae</taxon>
        <taxon>Brachypodieae</taxon>
        <taxon>Brachypodium</taxon>
    </lineage>
</organism>
<accession>A0A0Q3HDB3</accession>
<evidence type="ECO:0000313" key="4">
    <source>
        <dbReference type="Proteomes" id="UP000008810"/>
    </source>
</evidence>
<dbReference type="AlphaFoldDB" id="A0A0Q3HDB3"/>
<sequence>MPAMPAALCCLRPADSAARAICAHLEPTTRRCFPPAPALGRCTPLAPCTPPEPGTRRRMPPAPSARRRTWAAPGSYPQRALPRQGPGRDEKGRMRRRGS</sequence>
<reference evidence="2" key="2">
    <citation type="submission" date="2017-06" db="EMBL/GenBank/DDBJ databases">
        <title>WGS assembly of Brachypodium distachyon.</title>
        <authorList>
            <consortium name="The International Brachypodium Initiative"/>
            <person name="Lucas S."/>
            <person name="Harmon-Smith M."/>
            <person name="Lail K."/>
            <person name="Tice H."/>
            <person name="Grimwood J."/>
            <person name="Bruce D."/>
            <person name="Barry K."/>
            <person name="Shu S."/>
            <person name="Lindquist E."/>
            <person name="Wang M."/>
            <person name="Pitluck S."/>
            <person name="Vogel J.P."/>
            <person name="Garvin D.F."/>
            <person name="Mockler T.C."/>
            <person name="Schmutz J."/>
            <person name="Rokhsar D."/>
            <person name="Bevan M.W."/>
        </authorList>
    </citation>
    <scope>NUCLEOTIDE SEQUENCE</scope>
    <source>
        <strain evidence="2">Bd21</strain>
    </source>
</reference>
<evidence type="ECO:0000256" key="1">
    <source>
        <dbReference type="SAM" id="MobiDB-lite"/>
    </source>
</evidence>
<proteinExistence type="predicted"/>
<evidence type="ECO:0000313" key="2">
    <source>
        <dbReference type="EMBL" id="KQK20808.1"/>
    </source>
</evidence>
<dbReference type="InParanoid" id="A0A0Q3HDB3"/>
<dbReference type="EMBL" id="CM000880">
    <property type="protein sequence ID" value="KQK20808.1"/>
    <property type="molecule type" value="Genomic_DNA"/>
</dbReference>
<dbReference type="Gramene" id="KQK20808">
    <property type="protein sequence ID" value="KQK20808"/>
    <property type="gene ID" value="BRADI_1g56885v3"/>
</dbReference>
<protein>
    <submittedName>
        <fullName evidence="2 3">Uncharacterized protein</fullName>
    </submittedName>
</protein>
<name>A0A0Q3HDB3_BRADI</name>
<reference evidence="2 3" key="1">
    <citation type="journal article" date="2010" name="Nature">
        <title>Genome sequencing and analysis of the model grass Brachypodium distachyon.</title>
        <authorList>
            <consortium name="International Brachypodium Initiative"/>
        </authorList>
    </citation>
    <scope>NUCLEOTIDE SEQUENCE [LARGE SCALE GENOMIC DNA]</scope>
    <source>
        <strain evidence="2 3">Bd21</strain>
    </source>
</reference>
<gene>
    <name evidence="2" type="ORF">BRADI_1g56885v3</name>
</gene>
<keyword evidence="4" id="KW-1185">Reference proteome</keyword>
<reference evidence="3" key="3">
    <citation type="submission" date="2018-08" db="UniProtKB">
        <authorList>
            <consortium name="EnsemblPlants"/>
        </authorList>
    </citation>
    <scope>IDENTIFICATION</scope>
    <source>
        <strain evidence="3">cv. Bd21</strain>
    </source>
</reference>
<feature type="region of interest" description="Disordered" evidence="1">
    <location>
        <begin position="47"/>
        <end position="99"/>
    </location>
</feature>
<dbReference type="Proteomes" id="UP000008810">
    <property type="component" value="Chromosome 1"/>
</dbReference>
<dbReference type="EnsemblPlants" id="KQK20808">
    <property type="protein sequence ID" value="KQK20808"/>
    <property type="gene ID" value="BRADI_1g56885v3"/>
</dbReference>
<evidence type="ECO:0000313" key="3">
    <source>
        <dbReference type="EnsemblPlants" id="KQK20808"/>
    </source>
</evidence>